<dbReference type="InterPro" id="IPR044730">
    <property type="entry name" value="RNase_H-like_dom_plant"/>
</dbReference>
<accession>A0AAD8R667</accession>
<dbReference type="AlphaFoldDB" id="A0AAD8R667"/>
<evidence type="ECO:0000313" key="2">
    <source>
        <dbReference type="EMBL" id="KAK1614487.1"/>
    </source>
</evidence>
<organism evidence="2 3">
    <name type="scientific">Lolium multiflorum</name>
    <name type="common">Italian ryegrass</name>
    <name type="synonym">Lolium perenne subsp. multiflorum</name>
    <dbReference type="NCBI Taxonomy" id="4521"/>
    <lineage>
        <taxon>Eukaryota</taxon>
        <taxon>Viridiplantae</taxon>
        <taxon>Streptophyta</taxon>
        <taxon>Embryophyta</taxon>
        <taxon>Tracheophyta</taxon>
        <taxon>Spermatophyta</taxon>
        <taxon>Magnoliopsida</taxon>
        <taxon>Liliopsida</taxon>
        <taxon>Poales</taxon>
        <taxon>Poaceae</taxon>
        <taxon>BOP clade</taxon>
        <taxon>Pooideae</taxon>
        <taxon>Poodae</taxon>
        <taxon>Poeae</taxon>
        <taxon>Poeae Chloroplast Group 2 (Poeae type)</taxon>
        <taxon>Loliodinae</taxon>
        <taxon>Loliinae</taxon>
        <taxon>Lolium</taxon>
    </lineage>
</organism>
<proteinExistence type="predicted"/>
<name>A0AAD8R667_LOLMU</name>
<protein>
    <recommendedName>
        <fullName evidence="1">RNase H type-1 domain-containing protein</fullName>
    </recommendedName>
</protein>
<dbReference type="InterPro" id="IPR012337">
    <property type="entry name" value="RNaseH-like_sf"/>
</dbReference>
<dbReference type="InterPro" id="IPR052929">
    <property type="entry name" value="RNase_H-like_EbsB-rel"/>
</dbReference>
<evidence type="ECO:0000259" key="1">
    <source>
        <dbReference type="Pfam" id="PF13456"/>
    </source>
</evidence>
<dbReference type="EMBL" id="JAUUTY010000006">
    <property type="protein sequence ID" value="KAK1614487.1"/>
    <property type="molecule type" value="Genomic_DNA"/>
</dbReference>
<comment type="caution">
    <text evidence="2">The sequence shown here is derived from an EMBL/GenBank/DDBJ whole genome shotgun (WGS) entry which is preliminary data.</text>
</comment>
<keyword evidence="3" id="KW-1185">Reference proteome</keyword>
<dbReference type="GO" id="GO:0003676">
    <property type="term" value="F:nucleic acid binding"/>
    <property type="evidence" value="ECO:0007669"/>
    <property type="project" value="InterPro"/>
</dbReference>
<dbReference type="Pfam" id="PF13456">
    <property type="entry name" value="RVT_3"/>
    <property type="match status" value="1"/>
</dbReference>
<dbReference type="Proteomes" id="UP001231189">
    <property type="component" value="Unassembled WGS sequence"/>
</dbReference>
<dbReference type="PANTHER" id="PTHR47074">
    <property type="entry name" value="BNAC02G40300D PROTEIN"/>
    <property type="match status" value="1"/>
</dbReference>
<dbReference type="Gene3D" id="3.30.420.10">
    <property type="entry name" value="Ribonuclease H-like superfamily/Ribonuclease H"/>
    <property type="match status" value="1"/>
</dbReference>
<feature type="domain" description="RNase H type-1" evidence="1">
    <location>
        <begin position="86"/>
        <end position="206"/>
    </location>
</feature>
<dbReference type="CDD" id="cd06222">
    <property type="entry name" value="RNase_H_like"/>
    <property type="match status" value="1"/>
</dbReference>
<gene>
    <name evidence="2" type="ORF">QYE76_020004</name>
</gene>
<sequence>MRVKLMFLFWRVWHHRNNIVHGDGKASVSVSIPFLQNYLSSFEDANVTLGSSKGKGLLYPSQSLVSSHVDVSKWLPPPAGAVSVCVDAGWDAVSKRAGSGAVIRDDQGSIIRSSWKFHPYCESAEEAEAKACLEGLHQLLHTNRIPGILETDCQRVVQTVISENFDRSPSWSIYLEIKDLLRTNPMLEIRKISRSSNHVAHGLAKLGKSGDVGILCGAIPICVSAAIAQNCIL</sequence>
<dbReference type="InterPro" id="IPR036397">
    <property type="entry name" value="RNaseH_sf"/>
</dbReference>
<dbReference type="PANTHER" id="PTHR47074:SF76">
    <property type="entry name" value="RNASE H TYPE-1 DOMAIN-CONTAINING PROTEIN"/>
    <property type="match status" value="1"/>
</dbReference>
<dbReference type="InterPro" id="IPR002156">
    <property type="entry name" value="RNaseH_domain"/>
</dbReference>
<dbReference type="GO" id="GO:0004523">
    <property type="term" value="F:RNA-DNA hybrid ribonuclease activity"/>
    <property type="evidence" value="ECO:0007669"/>
    <property type="project" value="InterPro"/>
</dbReference>
<dbReference type="SUPFAM" id="SSF53098">
    <property type="entry name" value="Ribonuclease H-like"/>
    <property type="match status" value="1"/>
</dbReference>
<evidence type="ECO:0000313" key="3">
    <source>
        <dbReference type="Proteomes" id="UP001231189"/>
    </source>
</evidence>
<reference evidence="2" key="1">
    <citation type="submission" date="2023-07" db="EMBL/GenBank/DDBJ databases">
        <title>A chromosome-level genome assembly of Lolium multiflorum.</title>
        <authorList>
            <person name="Chen Y."/>
            <person name="Copetti D."/>
            <person name="Kolliker R."/>
            <person name="Studer B."/>
        </authorList>
    </citation>
    <scope>NUCLEOTIDE SEQUENCE</scope>
    <source>
        <strain evidence="2">02402/16</strain>
        <tissue evidence="2">Leaf</tissue>
    </source>
</reference>